<evidence type="ECO:0000256" key="7">
    <source>
        <dbReference type="ARBA" id="ARBA00023136"/>
    </source>
</evidence>
<reference evidence="9 10" key="1">
    <citation type="submission" date="2016-05" db="EMBL/GenBank/DDBJ databases">
        <authorList>
            <person name="Lavstsen T."/>
            <person name="Jespersen J.S."/>
        </authorList>
    </citation>
    <scope>NUCLEOTIDE SEQUENCE [LARGE SCALE GENOMIC DNA]</scope>
    <source>
        <strain evidence="9 10">B7-9</strain>
    </source>
</reference>
<keyword evidence="5 8" id="KW-0812">Transmembrane</keyword>
<dbReference type="PANTHER" id="PTHR33908:SF11">
    <property type="entry name" value="MEMBRANE PROTEIN"/>
    <property type="match status" value="1"/>
</dbReference>
<keyword evidence="6 8" id="KW-1133">Transmembrane helix</keyword>
<feature type="transmembrane region" description="Helical" evidence="8">
    <location>
        <begin position="379"/>
        <end position="401"/>
    </location>
</feature>
<keyword evidence="4" id="KW-0808">Transferase</keyword>
<dbReference type="OrthoDB" id="7672306at2"/>
<feature type="transmembrane region" description="Helical" evidence="8">
    <location>
        <begin position="151"/>
        <end position="167"/>
    </location>
</feature>
<dbReference type="EMBL" id="LYXE01000129">
    <property type="protein sequence ID" value="PDV97545.1"/>
    <property type="molecule type" value="Genomic_DNA"/>
</dbReference>
<evidence type="ECO:0000256" key="6">
    <source>
        <dbReference type="ARBA" id="ARBA00022989"/>
    </source>
</evidence>
<protein>
    <recommendedName>
        <fullName evidence="11">Glycosyltransferase RgtA/B/C/D-like domain-containing protein</fullName>
    </recommendedName>
</protein>
<dbReference type="GO" id="GO:0016763">
    <property type="term" value="F:pentosyltransferase activity"/>
    <property type="evidence" value="ECO:0007669"/>
    <property type="project" value="TreeGrafter"/>
</dbReference>
<keyword evidence="3" id="KW-0328">Glycosyltransferase</keyword>
<evidence type="ECO:0000256" key="4">
    <source>
        <dbReference type="ARBA" id="ARBA00022679"/>
    </source>
</evidence>
<keyword evidence="7 8" id="KW-0472">Membrane</keyword>
<dbReference type="Pfam" id="PF11028">
    <property type="entry name" value="TMEM260-like"/>
    <property type="match status" value="1"/>
</dbReference>
<feature type="transmembrane region" description="Helical" evidence="8">
    <location>
        <begin position="12"/>
        <end position="31"/>
    </location>
</feature>
<dbReference type="AlphaFoldDB" id="A0A2H3KI76"/>
<dbReference type="GO" id="GO:0005886">
    <property type="term" value="C:plasma membrane"/>
    <property type="evidence" value="ECO:0007669"/>
    <property type="project" value="UniProtKB-SubCell"/>
</dbReference>
<feature type="transmembrane region" description="Helical" evidence="8">
    <location>
        <begin position="284"/>
        <end position="302"/>
    </location>
</feature>
<name>A0A2H3KI76_9CHLR</name>
<dbReference type="PANTHER" id="PTHR33908">
    <property type="entry name" value="MANNOSYLTRANSFERASE YKCB-RELATED"/>
    <property type="match status" value="1"/>
</dbReference>
<evidence type="ECO:0008006" key="11">
    <source>
        <dbReference type="Google" id="ProtNLM"/>
    </source>
</evidence>
<comment type="caution">
    <text evidence="9">The sequence shown here is derived from an EMBL/GenBank/DDBJ whole genome shotgun (WGS) entry which is preliminary data.</text>
</comment>
<dbReference type="InterPro" id="IPR021280">
    <property type="entry name" value="TMEM260-like"/>
</dbReference>
<dbReference type="InterPro" id="IPR050297">
    <property type="entry name" value="LipidA_mod_glycosyltrf_83"/>
</dbReference>
<evidence type="ECO:0000313" key="10">
    <source>
        <dbReference type="Proteomes" id="UP000220922"/>
    </source>
</evidence>
<accession>A0A2H3KI76</accession>
<gene>
    <name evidence="9" type="ORF">A9Q02_17990</name>
</gene>
<keyword evidence="2" id="KW-1003">Cell membrane</keyword>
<feature type="transmembrane region" description="Helical" evidence="8">
    <location>
        <begin position="179"/>
        <end position="206"/>
    </location>
</feature>
<feature type="transmembrane region" description="Helical" evidence="8">
    <location>
        <begin position="314"/>
        <end position="333"/>
    </location>
</feature>
<dbReference type="Proteomes" id="UP000220922">
    <property type="component" value="Unassembled WGS sequence"/>
</dbReference>
<evidence type="ECO:0000256" key="5">
    <source>
        <dbReference type="ARBA" id="ARBA00022692"/>
    </source>
</evidence>
<evidence type="ECO:0000313" key="9">
    <source>
        <dbReference type="EMBL" id="PDV97545.1"/>
    </source>
</evidence>
<feature type="transmembrane region" description="Helical" evidence="8">
    <location>
        <begin position="218"/>
        <end position="239"/>
    </location>
</feature>
<sequence>MQAVAKNQGAFWKHALLVVALFGAALLVRLYRLEAQSLWLDEGSSWELSRQAWSVLLADLLRPNAAYPLYHVLLKGWMGFAGESEAALRMPSVLAGALAVPLVYLMSLEVARLGLEESRPRAPGICWAGFAAALILLASPFAIWYSQEAKVYSLLLFNATLVLWALARVLRTGALRDWALLLVVGVVALFVHRLSILLVAAGAWLMALQVVGHRPRSWLNLLAPALAGLFSGLLVIAMISGLGGEQAAGRSAAGAAIPADPWLALELTVVRFSLDRWPGDSPSWWLLPWLLLAGLGLVAALVDLRRSATRLRAAFVLVMLFVPLGLFLLQLVVTRLYEARYLMMIYPAWLLLLTYPLLKPGAAQVSGQRTRIVRKSLTYGLVSAYALLLAGALFTGGRALVQPVFGLFSGDPVKEQYREAFAELATRVHPDDAIVLHPNYLRPLYDYYMARFSRDPALQPLTFANFWQGETSFGQREWDLERRAGLAGFTRSFLVIAPEHARTVDPPLPGDEYGLVGNYWRFSREQRTWPCGIWRFNGAHLLCQQAPEPYYTGAAAPTPARPVGAIFGDDLIFQGYTLKATMPVGPGVYRAGGNVPLSLFWEVTAPLEADYSLFLHLCQACDQPPAAGEDGPPLEGYLPTSTWLPGKPARDDRTIHLPADLAPGTYTMLLGLYDPNDPTPAGRLRIRGGDTLGDDRLVLGSIEVVANEP</sequence>
<evidence type="ECO:0000256" key="2">
    <source>
        <dbReference type="ARBA" id="ARBA00022475"/>
    </source>
</evidence>
<evidence type="ECO:0000256" key="1">
    <source>
        <dbReference type="ARBA" id="ARBA00004651"/>
    </source>
</evidence>
<organism evidence="9 10">
    <name type="scientific">Candidatus Chloroploca asiatica</name>
    <dbReference type="NCBI Taxonomy" id="1506545"/>
    <lineage>
        <taxon>Bacteria</taxon>
        <taxon>Bacillati</taxon>
        <taxon>Chloroflexota</taxon>
        <taxon>Chloroflexia</taxon>
        <taxon>Chloroflexales</taxon>
        <taxon>Chloroflexineae</taxon>
        <taxon>Oscillochloridaceae</taxon>
        <taxon>Candidatus Chloroploca</taxon>
    </lineage>
</organism>
<keyword evidence="10" id="KW-1185">Reference proteome</keyword>
<feature type="transmembrane region" description="Helical" evidence="8">
    <location>
        <begin position="93"/>
        <end position="113"/>
    </location>
</feature>
<comment type="subcellular location">
    <subcellularLocation>
        <location evidence="1">Cell membrane</location>
        <topology evidence="1">Multi-pass membrane protein</topology>
    </subcellularLocation>
</comment>
<feature type="transmembrane region" description="Helical" evidence="8">
    <location>
        <begin position="125"/>
        <end position="145"/>
    </location>
</feature>
<proteinExistence type="predicted"/>
<dbReference type="RefSeq" id="WP_097654371.1">
    <property type="nucleotide sequence ID" value="NZ_LYXE01000129.1"/>
</dbReference>
<feature type="transmembrane region" description="Helical" evidence="8">
    <location>
        <begin position="339"/>
        <end position="358"/>
    </location>
</feature>
<evidence type="ECO:0000256" key="8">
    <source>
        <dbReference type="SAM" id="Phobius"/>
    </source>
</evidence>
<dbReference type="GO" id="GO:0009103">
    <property type="term" value="P:lipopolysaccharide biosynthetic process"/>
    <property type="evidence" value="ECO:0007669"/>
    <property type="project" value="UniProtKB-ARBA"/>
</dbReference>
<evidence type="ECO:0000256" key="3">
    <source>
        <dbReference type="ARBA" id="ARBA00022676"/>
    </source>
</evidence>